<organism evidence="2 3">
    <name type="scientific">Andreesenia angusta</name>
    <dbReference type="NCBI Taxonomy" id="39480"/>
    <lineage>
        <taxon>Bacteria</taxon>
        <taxon>Bacillati</taxon>
        <taxon>Bacillota</taxon>
        <taxon>Tissierellia</taxon>
        <taxon>Tissierellales</taxon>
        <taxon>Gottschalkiaceae</taxon>
        <taxon>Andreesenia</taxon>
    </lineage>
</organism>
<gene>
    <name evidence="2" type="primary">tcdA</name>
    <name evidence="2" type="ORF">EUAN_11760</name>
</gene>
<proteinExistence type="predicted"/>
<protein>
    <submittedName>
        <fullName evidence="2">tRNA threonylcarbamoyladenosine dehydratase</fullName>
        <ecNumber evidence="2">6.1.-.-</ecNumber>
    </submittedName>
</protein>
<accession>A0A1S1V7N3</accession>
<dbReference type="InterPro" id="IPR045886">
    <property type="entry name" value="ThiF/MoeB/HesA"/>
</dbReference>
<dbReference type="RefSeq" id="WP_071062630.1">
    <property type="nucleotide sequence ID" value="NZ_MKIE01000003.1"/>
</dbReference>
<dbReference type="EC" id="6.1.-.-" evidence="2"/>
<dbReference type="InterPro" id="IPR000594">
    <property type="entry name" value="ThiF_NAD_FAD-bd"/>
</dbReference>
<dbReference type="Gene3D" id="3.40.50.720">
    <property type="entry name" value="NAD(P)-binding Rossmann-like Domain"/>
    <property type="match status" value="1"/>
</dbReference>
<reference evidence="2 3" key="1">
    <citation type="submission" date="2016-09" db="EMBL/GenBank/DDBJ databases">
        <title>Genome sequence of Eubacterium angustum.</title>
        <authorList>
            <person name="Poehlein A."/>
            <person name="Daniel R."/>
        </authorList>
    </citation>
    <scope>NUCLEOTIDE SEQUENCE [LARGE SCALE GENOMIC DNA]</scope>
    <source>
        <strain evidence="2 3">DSM 1989</strain>
    </source>
</reference>
<dbReference type="GO" id="GO:0061503">
    <property type="term" value="F:tRNA threonylcarbamoyladenosine dehydratase"/>
    <property type="evidence" value="ECO:0007669"/>
    <property type="project" value="TreeGrafter"/>
</dbReference>
<keyword evidence="3" id="KW-1185">Reference proteome</keyword>
<dbReference type="STRING" id="39480.EUAN_11760"/>
<dbReference type="EMBL" id="MKIE01000003">
    <property type="protein sequence ID" value="OHW62611.1"/>
    <property type="molecule type" value="Genomic_DNA"/>
</dbReference>
<dbReference type="PANTHER" id="PTHR43267">
    <property type="entry name" value="TRNA THREONYLCARBAMOYLADENOSINE DEHYDRATASE"/>
    <property type="match status" value="1"/>
</dbReference>
<dbReference type="CDD" id="cd00755">
    <property type="entry name" value="YgdL_like"/>
    <property type="match status" value="1"/>
</dbReference>
<dbReference type="OrthoDB" id="9804150at2"/>
<dbReference type="AlphaFoldDB" id="A0A1S1V7N3"/>
<dbReference type="FunFam" id="3.40.50.720:FF:000141">
    <property type="entry name" value="tRNA threonylcarbamoyladenosine dehydratase"/>
    <property type="match status" value="1"/>
</dbReference>
<dbReference type="InterPro" id="IPR035985">
    <property type="entry name" value="Ubiquitin-activating_enz"/>
</dbReference>
<dbReference type="Proteomes" id="UP000180254">
    <property type="component" value="Unassembled WGS sequence"/>
</dbReference>
<evidence type="ECO:0000313" key="2">
    <source>
        <dbReference type="EMBL" id="OHW62611.1"/>
    </source>
</evidence>
<feature type="domain" description="THIF-type NAD/FAD binding fold" evidence="1">
    <location>
        <begin position="11"/>
        <end position="233"/>
    </location>
</feature>
<dbReference type="GO" id="GO:0008641">
    <property type="term" value="F:ubiquitin-like modifier activating enzyme activity"/>
    <property type="evidence" value="ECO:0007669"/>
    <property type="project" value="InterPro"/>
</dbReference>
<dbReference type="PANTHER" id="PTHR43267:SF1">
    <property type="entry name" value="TRNA THREONYLCARBAMOYLADENOSINE DEHYDRATASE"/>
    <property type="match status" value="1"/>
</dbReference>
<keyword evidence="2" id="KW-0436">Ligase</keyword>
<evidence type="ECO:0000313" key="3">
    <source>
        <dbReference type="Proteomes" id="UP000180254"/>
    </source>
</evidence>
<dbReference type="GO" id="GO:0061504">
    <property type="term" value="P:cyclic threonylcarbamoyladenosine biosynthetic process"/>
    <property type="evidence" value="ECO:0007669"/>
    <property type="project" value="TreeGrafter"/>
</dbReference>
<comment type="caution">
    <text evidence="2">The sequence shown here is derived from an EMBL/GenBank/DDBJ whole genome shotgun (WGS) entry which is preliminary data.</text>
</comment>
<evidence type="ECO:0000259" key="1">
    <source>
        <dbReference type="Pfam" id="PF00899"/>
    </source>
</evidence>
<dbReference type="SUPFAM" id="SSF69572">
    <property type="entry name" value="Activating enzymes of the ubiquitin-like proteins"/>
    <property type="match status" value="1"/>
</dbReference>
<sequence length="239" mass="26030">MDEKFIRTEMLLGEENMEKLRASRVLIFGIGGVGSFTAEALARSGVGKLGLVDFDEIAVSNINRQIHSNTKTVGQLKVKAMKDRIMDINPEAEVDDYPVLCNAENAEQLLGGDIDYIVDAIDMVSSKIDLIERATLKGIPVISAMGAGNKLNPTMLEVSDLYKTSVCPLARVMRSELKKRGVKKLKVVYSKEVPLNPIALEENRPGKRQTPGSVSFVPSVSGLIIASEVVKDIISAESR</sequence>
<name>A0A1S1V7N3_9FIRM</name>
<dbReference type="Pfam" id="PF00899">
    <property type="entry name" value="ThiF"/>
    <property type="match status" value="1"/>
</dbReference>